<dbReference type="Proteomes" id="UP001456368">
    <property type="component" value="Chromosome"/>
</dbReference>
<keyword evidence="2" id="KW-1185">Reference proteome</keyword>
<protein>
    <submittedName>
        <fullName evidence="1">Type III secretion system protein PrgE</fullName>
    </submittedName>
</protein>
<proteinExistence type="predicted"/>
<dbReference type="RefSeq" id="WP_338954957.1">
    <property type="nucleotide sequence ID" value="NZ_CP141697.1"/>
</dbReference>
<evidence type="ECO:0000313" key="2">
    <source>
        <dbReference type="Proteomes" id="UP001456368"/>
    </source>
</evidence>
<evidence type="ECO:0000313" key="1">
    <source>
        <dbReference type="EMBL" id="WYC66925.1"/>
    </source>
</evidence>
<gene>
    <name evidence="1" type="ORF">VNN45_08560</name>
</gene>
<name>A0ABZ2SDY6_9LACT</name>
<reference evidence="1 2" key="1">
    <citation type="submission" date="2023-12" db="EMBL/GenBank/DDBJ databases">
        <title>Redefining Piscine Lactococcosis.</title>
        <authorList>
            <person name="Heckman T.I."/>
            <person name="Yazdi Z."/>
            <person name="Older C.E."/>
            <person name="Griffin M.J."/>
            <person name="Waldbieser G.C."/>
            <person name="Chow A.M."/>
            <person name="Medina Silva I."/>
            <person name="Anenson K.M."/>
            <person name="Garcia J.C."/>
            <person name="LaFrentz B.R."/>
            <person name="Slavic D."/>
            <person name="Toohey-Kurth K.L."/>
            <person name="Yant P."/>
            <person name="Fritz H.M."/>
            <person name="Henderson E."/>
            <person name="McDowall R."/>
            <person name="Cai H."/>
            <person name="Adikson M."/>
            <person name="Soto E."/>
        </authorList>
    </citation>
    <scope>NUCLEOTIDE SEQUENCE [LARGE SCALE GENOMIC DNA]</scope>
    <source>
        <strain evidence="1 2">R21-91A</strain>
    </source>
</reference>
<organism evidence="1 2">
    <name type="scientific">Lactococcus petauri</name>
    <dbReference type="NCBI Taxonomy" id="1940789"/>
    <lineage>
        <taxon>Bacteria</taxon>
        <taxon>Bacillati</taxon>
        <taxon>Bacillota</taxon>
        <taxon>Bacilli</taxon>
        <taxon>Lactobacillales</taxon>
        <taxon>Streptococcaceae</taxon>
        <taxon>Lactococcus</taxon>
    </lineage>
</organism>
<accession>A0ABZ2SDY6</accession>
<sequence length="165" mass="18627">MVFYSKSKVGELPTNPFKYGVHKATISDINDKQSARGYDQFVINLDGNEHQKGNVTITFGTKFTEEALMRLIASVEGAGTAIPEIDFDYNTETVSFLLGKPVFIWARVNTYIDKDGNERKNKKIEFITFEEFESLGGVIQNENSFKSESPIVDIVPLPEEPPFFM</sequence>
<dbReference type="EMBL" id="CP141698">
    <property type="protein sequence ID" value="WYC66925.1"/>
    <property type="molecule type" value="Genomic_DNA"/>
</dbReference>